<feature type="transmembrane region" description="Helical" evidence="2">
    <location>
        <begin position="109"/>
        <end position="137"/>
    </location>
</feature>
<evidence type="ECO:0000256" key="2">
    <source>
        <dbReference type="SAM" id="Phobius"/>
    </source>
</evidence>
<feature type="region of interest" description="Disordered" evidence="1">
    <location>
        <begin position="1"/>
        <end position="29"/>
    </location>
</feature>
<sequence length="192" mass="19242">MIKPRDDGGSGRGAPPPTDPPPSAPNRGGPNRLATAIALWFGTGLLRPAPGTWGSLAATVMGMGLLTLGPWFLAGGAVLATGVGIWAAARYQATTGRHDASEVVVDEVAGQWIALCALPLAGLGLSVEGAAAAFVLFRLFDIAKPGPIGWADRRLAGGLGVMLDDVLAGIAAGAILWALATWTGLGDLATGG</sequence>
<proteinExistence type="predicted"/>
<dbReference type="Proteomes" id="UP000672602">
    <property type="component" value="Unassembled WGS sequence"/>
</dbReference>
<dbReference type="EMBL" id="JAGMWN010000001">
    <property type="protein sequence ID" value="MBP5855569.1"/>
    <property type="molecule type" value="Genomic_DNA"/>
</dbReference>
<dbReference type="PANTHER" id="PTHR36305">
    <property type="entry name" value="PHOSPHATIDYLGLYCEROPHOSPHATASE A"/>
    <property type="match status" value="1"/>
</dbReference>
<dbReference type="PANTHER" id="PTHR36305:SF1">
    <property type="entry name" value="PHOSPHATIDYLGLYCEROPHOSPHATASE A"/>
    <property type="match status" value="1"/>
</dbReference>
<gene>
    <name evidence="4" type="ORF">KAJ83_01000</name>
</gene>
<dbReference type="SUPFAM" id="SSF101307">
    <property type="entry name" value="YutG-like"/>
    <property type="match status" value="1"/>
</dbReference>
<reference evidence="4" key="1">
    <citation type="submission" date="2021-04" db="EMBL/GenBank/DDBJ databases">
        <authorList>
            <person name="Zhang D.-C."/>
        </authorList>
    </citation>
    <scope>NUCLEOTIDE SEQUENCE</scope>
    <source>
        <strain evidence="4">CGMCC 1.15697</strain>
    </source>
</reference>
<dbReference type="AlphaFoldDB" id="A0A8J7RYV8"/>
<name>A0A8J7RYV8_9PROT</name>
<evidence type="ECO:0000313" key="5">
    <source>
        <dbReference type="Proteomes" id="UP000672602"/>
    </source>
</evidence>
<dbReference type="Pfam" id="PF04608">
    <property type="entry name" value="PgpA"/>
    <property type="match status" value="1"/>
</dbReference>
<evidence type="ECO:0000256" key="1">
    <source>
        <dbReference type="SAM" id="MobiDB-lite"/>
    </source>
</evidence>
<dbReference type="CDD" id="cd06971">
    <property type="entry name" value="PgpA"/>
    <property type="match status" value="1"/>
</dbReference>
<dbReference type="InterPro" id="IPR036681">
    <property type="entry name" value="PgpA-like_sf"/>
</dbReference>
<dbReference type="InterPro" id="IPR007686">
    <property type="entry name" value="YutG/PgpA"/>
</dbReference>
<keyword evidence="5" id="KW-1185">Reference proteome</keyword>
<keyword evidence="2" id="KW-0472">Membrane</keyword>
<comment type="caution">
    <text evidence="4">The sequence shown here is derived from an EMBL/GenBank/DDBJ whole genome shotgun (WGS) entry which is preliminary data.</text>
</comment>
<accession>A0A8J7RYV8</accession>
<feature type="transmembrane region" description="Helical" evidence="2">
    <location>
        <begin position="71"/>
        <end position="89"/>
    </location>
</feature>
<organism evidence="4 5">
    <name type="scientific">Marivibrio halodurans</name>
    <dbReference type="NCBI Taxonomy" id="2039722"/>
    <lineage>
        <taxon>Bacteria</taxon>
        <taxon>Pseudomonadati</taxon>
        <taxon>Pseudomonadota</taxon>
        <taxon>Alphaproteobacteria</taxon>
        <taxon>Rhodospirillales</taxon>
        <taxon>Rhodospirillaceae</taxon>
        <taxon>Marivibrio</taxon>
    </lineage>
</organism>
<keyword evidence="2" id="KW-1133">Transmembrane helix</keyword>
<dbReference type="GO" id="GO:0008962">
    <property type="term" value="F:phosphatidylglycerophosphatase activity"/>
    <property type="evidence" value="ECO:0007669"/>
    <property type="project" value="InterPro"/>
</dbReference>
<protein>
    <submittedName>
        <fullName evidence="4">Phosphatidylglycerophosphatase A</fullName>
    </submittedName>
</protein>
<evidence type="ECO:0000313" key="4">
    <source>
        <dbReference type="EMBL" id="MBP5855569.1"/>
    </source>
</evidence>
<keyword evidence="2" id="KW-0812">Transmembrane</keyword>
<feature type="transmembrane region" description="Helical" evidence="2">
    <location>
        <begin position="158"/>
        <end position="180"/>
    </location>
</feature>
<evidence type="ECO:0000259" key="3">
    <source>
        <dbReference type="Pfam" id="PF04608"/>
    </source>
</evidence>
<feature type="compositionally biased region" description="Pro residues" evidence="1">
    <location>
        <begin position="14"/>
        <end position="24"/>
    </location>
</feature>
<dbReference type="InterPro" id="IPR026037">
    <property type="entry name" value="PgpA"/>
</dbReference>
<feature type="domain" description="YutG/PgpA" evidence="3">
    <location>
        <begin position="37"/>
        <end position="179"/>
    </location>
</feature>
<dbReference type="GO" id="GO:0006629">
    <property type="term" value="P:lipid metabolic process"/>
    <property type="evidence" value="ECO:0007669"/>
    <property type="project" value="InterPro"/>
</dbReference>